<feature type="transmembrane region" description="Helical" evidence="1">
    <location>
        <begin position="106"/>
        <end position="127"/>
    </location>
</feature>
<keyword evidence="3" id="KW-1185">Reference proteome</keyword>
<reference evidence="2 3" key="1">
    <citation type="submission" date="2016-01" db="EMBL/GenBank/DDBJ databases">
        <title>Complete genome sequence of strain Lentibacillus amyloliquefaciens LAM0015T isolated from saline sediment.</title>
        <authorList>
            <person name="Wang J.-L."/>
            <person name="He M.-X."/>
        </authorList>
    </citation>
    <scope>NUCLEOTIDE SEQUENCE [LARGE SCALE GENOMIC DNA]</scope>
    <source>
        <strain evidence="2 3">LAM0015</strain>
    </source>
</reference>
<dbReference type="RefSeq" id="WP_068444770.1">
    <property type="nucleotide sequence ID" value="NZ_CP013862.1"/>
</dbReference>
<sequence length="173" mass="18636">MNTRVLVLLSLLLGIGAVLHFVVPPFIYGMKPDMLLSMMFLGIILFPKTNYVVVLSLAAGVISALTTQTPGGQIANMIDKPITGILFFALLLLVKDRINPKFNVPVLTAIGTMISGSIFLTVALYMIGLMEGAFLVLFGTIVLPAAALNTAFMIIIYPIVQNILKQSRPLSTV</sequence>
<dbReference type="AlphaFoldDB" id="A0A0U3NPQ0"/>
<dbReference type="EMBL" id="CP013862">
    <property type="protein sequence ID" value="ALX48699.1"/>
    <property type="molecule type" value="Genomic_DNA"/>
</dbReference>
<dbReference type="KEGG" id="lao:AOX59_08780"/>
<dbReference type="Proteomes" id="UP000050331">
    <property type="component" value="Chromosome"/>
</dbReference>
<name>A0A0U3NPQ0_9BACI</name>
<keyword evidence="1" id="KW-0472">Membrane</keyword>
<feature type="transmembrane region" description="Helical" evidence="1">
    <location>
        <begin position="40"/>
        <end position="62"/>
    </location>
</feature>
<proteinExistence type="predicted"/>
<organism evidence="2 3">
    <name type="scientific">Lentibacillus amyloliquefaciens</name>
    <dbReference type="NCBI Taxonomy" id="1472767"/>
    <lineage>
        <taxon>Bacteria</taxon>
        <taxon>Bacillati</taxon>
        <taxon>Bacillota</taxon>
        <taxon>Bacilli</taxon>
        <taxon>Bacillales</taxon>
        <taxon>Bacillaceae</taxon>
        <taxon>Lentibacillus</taxon>
    </lineage>
</organism>
<keyword evidence="1" id="KW-1133">Transmembrane helix</keyword>
<accession>A0A0U3NPQ0</accession>
<dbReference type="InterPro" id="IPR031360">
    <property type="entry name" value="TrpP"/>
</dbReference>
<evidence type="ECO:0000313" key="2">
    <source>
        <dbReference type="EMBL" id="ALX48699.1"/>
    </source>
</evidence>
<dbReference type="STRING" id="1472767.AOX59_08780"/>
<gene>
    <name evidence="2" type="ORF">AOX59_08780</name>
</gene>
<feature type="transmembrane region" description="Helical" evidence="1">
    <location>
        <begin position="133"/>
        <end position="160"/>
    </location>
</feature>
<keyword evidence="1" id="KW-0812">Transmembrane</keyword>
<evidence type="ECO:0000313" key="3">
    <source>
        <dbReference type="Proteomes" id="UP000050331"/>
    </source>
</evidence>
<feature type="transmembrane region" description="Helical" evidence="1">
    <location>
        <begin position="6"/>
        <end position="28"/>
    </location>
</feature>
<evidence type="ECO:0000256" key="1">
    <source>
        <dbReference type="SAM" id="Phobius"/>
    </source>
</evidence>
<dbReference type="OrthoDB" id="2243651at2"/>
<protein>
    <submittedName>
        <fullName evidence="2">Tryptophan transporter</fullName>
    </submittedName>
</protein>
<dbReference type="Pfam" id="PF17099">
    <property type="entry name" value="TrpP"/>
    <property type="match status" value="1"/>
</dbReference>
<feature type="transmembrane region" description="Helical" evidence="1">
    <location>
        <begin position="74"/>
        <end position="94"/>
    </location>
</feature>